<dbReference type="OrthoDB" id="2417886at2"/>
<name>A0A4P6EU30_9BACL</name>
<evidence type="ECO:0000313" key="1">
    <source>
        <dbReference type="EMBL" id="QAY66166.1"/>
    </source>
</evidence>
<dbReference type="Gene3D" id="1.20.120.1450">
    <property type="match status" value="1"/>
</dbReference>
<sequence>MISYRIPEMTRKYVEYDMIQSHTDLPAVPDFRVRLLHAFLGEHRILSKSSDLYAVVITLVQLGMDTHDLIDTDIGKRSMREMRSRQLKVLAGDYFSSRFYYLLAQAGQIEMVSKISAAVCEVNRLKVNLYTKMKQLKVSAEEYLSQTVQLKSELFQLFAGMLEGASSRVWSDLLPHISSCEVVLEELQRSESVSKFRNSWAFWHIMQEGTAEEKHQLSERDHEAAVIASLVQKYDIRAKLAAKLRTASEVIRQTAARMDSDQLGGELIAQLDSFMKKIAAPALAAEG</sequence>
<evidence type="ECO:0000313" key="2">
    <source>
        <dbReference type="Proteomes" id="UP000293568"/>
    </source>
</evidence>
<dbReference type="KEGG" id="pprt:ET464_06905"/>
<keyword evidence="2" id="KW-1185">Reference proteome</keyword>
<proteinExistence type="predicted"/>
<dbReference type="EMBL" id="CP035492">
    <property type="protein sequence ID" value="QAY66166.1"/>
    <property type="molecule type" value="Genomic_DNA"/>
</dbReference>
<protein>
    <submittedName>
        <fullName evidence="1">Heptaprenyl diphosphate synthase</fullName>
    </submittedName>
</protein>
<dbReference type="InterPro" id="IPR009920">
    <property type="entry name" value="HEPPP_synth_su1"/>
</dbReference>
<accession>A0A4P6EU30</accession>
<dbReference type="GO" id="GO:0009234">
    <property type="term" value="P:menaquinone biosynthetic process"/>
    <property type="evidence" value="ECO:0007669"/>
    <property type="project" value="InterPro"/>
</dbReference>
<dbReference type="RefSeq" id="WP_129439468.1">
    <property type="nucleotide sequence ID" value="NZ_CP035492.1"/>
</dbReference>
<gene>
    <name evidence="1" type="ORF">ET464_06905</name>
</gene>
<dbReference type="Proteomes" id="UP000293568">
    <property type="component" value="Chromosome"/>
</dbReference>
<dbReference type="Pfam" id="PF07307">
    <property type="entry name" value="HEPPP_synt_1"/>
    <property type="match status" value="1"/>
</dbReference>
<dbReference type="AlphaFoldDB" id="A0A4P6EU30"/>
<organism evidence="1 2">
    <name type="scientific">Paenibacillus protaetiae</name>
    <dbReference type="NCBI Taxonomy" id="2509456"/>
    <lineage>
        <taxon>Bacteria</taxon>
        <taxon>Bacillati</taxon>
        <taxon>Bacillota</taxon>
        <taxon>Bacilli</taxon>
        <taxon>Bacillales</taxon>
        <taxon>Paenibacillaceae</taxon>
        <taxon>Paenibacillus</taxon>
    </lineage>
</organism>
<reference evidence="1 2" key="1">
    <citation type="submission" date="2019-01" db="EMBL/GenBank/DDBJ databases">
        <title>Genome sequencing of strain FW100M-2.</title>
        <authorList>
            <person name="Heo J."/>
            <person name="Kim S.-J."/>
            <person name="Kim J.-S."/>
            <person name="Hong S.-B."/>
            <person name="Kwon S.-W."/>
        </authorList>
    </citation>
    <scope>NUCLEOTIDE SEQUENCE [LARGE SCALE GENOMIC DNA]</scope>
    <source>
        <strain evidence="1 2">FW100M-2</strain>
    </source>
</reference>